<keyword evidence="2" id="KW-1185">Reference proteome</keyword>
<gene>
    <name evidence="1" type="ORF">ALC56_01736</name>
</gene>
<accession>A0A195FTW0</accession>
<dbReference type="Proteomes" id="UP000078541">
    <property type="component" value="Unassembled WGS sequence"/>
</dbReference>
<sequence length="106" mass="11989">MLSDNWWFDGVKEAWHISTSAFLKEEIRKSRLVARMLPKFGPPYTTGAIGGGSSASATAILRFVSPQMPNYTYIDAVEVARPRDMSRNHVVSTEYAETFLPTEIYR</sequence>
<reference evidence="1 2" key="1">
    <citation type="submission" date="2016-03" db="EMBL/GenBank/DDBJ databases">
        <title>Trachymyrmex septentrionalis WGS genome.</title>
        <authorList>
            <person name="Nygaard S."/>
            <person name="Hu H."/>
            <person name="Boomsma J."/>
            <person name="Zhang G."/>
        </authorList>
    </citation>
    <scope>NUCLEOTIDE SEQUENCE [LARGE SCALE GENOMIC DNA]</scope>
    <source>
        <strain evidence="1">Tsep2-gDNA-1</strain>
        <tissue evidence="1">Whole body</tissue>
    </source>
</reference>
<dbReference type="EMBL" id="KQ981272">
    <property type="protein sequence ID" value="KYN43866.1"/>
    <property type="molecule type" value="Genomic_DNA"/>
</dbReference>
<organism evidence="1 2">
    <name type="scientific">Trachymyrmex septentrionalis</name>
    <dbReference type="NCBI Taxonomy" id="34720"/>
    <lineage>
        <taxon>Eukaryota</taxon>
        <taxon>Metazoa</taxon>
        <taxon>Ecdysozoa</taxon>
        <taxon>Arthropoda</taxon>
        <taxon>Hexapoda</taxon>
        <taxon>Insecta</taxon>
        <taxon>Pterygota</taxon>
        <taxon>Neoptera</taxon>
        <taxon>Endopterygota</taxon>
        <taxon>Hymenoptera</taxon>
        <taxon>Apocrita</taxon>
        <taxon>Aculeata</taxon>
        <taxon>Formicoidea</taxon>
        <taxon>Formicidae</taxon>
        <taxon>Myrmicinae</taxon>
        <taxon>Trachymyrmex</taxon>
    </lineage>
</organism>
<dbReference type="AlphaFoldDB" id="A0A195FTW0"/>
<proteinExistence type="predicted"/>
<evidence type="ECO:0000313" key="1">
    <source>
        <dbReference type="EMBL" id="KYN43866.1"/>
    </source>
</evidence>
<dbReference type="STRING" id="34720.A0A195FTW0"/>
<protein>
    <submittedName>
        <fullName evidence="1">Uncharacterized protein</fullName>
    </submittedName>
</protein>
<evidence type="ECO:0000313" key="2">
    <source>
        <dbReference type="Proteomes" id="UP000078541"/>
    </source>
</evidence>
<name>A0A195FTW0_9HYME</name>